<dbReference type="GO" id="GO:0016020">
    <property type="term" value="C:membrane"/>
    <property type="evidence" value="ECO:0007669"/>
    <property type="project" value="UniProtKB-SubCell"/>
</dbReference>
<dbReference type="GO" id="GO:0016491">
    <property type="term" value="F:oxidoreductase activity"/>
    <property type="evidence" value="ECO:0007669"/>
    <property type="project" value="InterPro"/>
</dbReference>
<evidence type="ECO:0000256" key="10">
    <source>
        <dbReference type="ARBA" id="ARBA00023004"/>
    </source>
</evidence>
<dbReference type="InterPro" id="IPR001505">
    <property type="entry name" value="Copper_CuA"/>
</dbReference>
<keyword evidence="6 17" id="KW-0812">Transmembrane</keyword>
<evidence type="ECO:0000256" key="5">
    <source>
        <dbReference type="ARBA" id="ARBA00022660"/>
    </source>
</evidence>
<dbReference type="Proteomes" id="UP000199302">
    <property type="component" value="Unassembled WGS sequence"/>
</dbReference>
<dbReference type="InterPro" id="IPR002429">
    <property type="entry name" value="CcO_II-like_C"/>
</dbReference>
<dbReference type="NCBIfam" id="TIGR02866">
    <property type="entry name" value="CoxB"/>
    <property type="match status" value="1"/>
</dbReference>
<evidence type="ECO:0000256" key="11">
    <source>
        <dbReference type="ARBA" id="ARBA00023008"/>
    </source>
</evidence>
<evidence type="ECO:0000256" key="3">
    <source>
        <dbReference type="ARBA" id="ARBA00022448"/>
    </source>
</evidence>
<evidence type="ECO:0000313" key="20">
    <source>
        <dbReference type="EMBL" id="SFQ97099.1"/>
    </source>
</evidence>
<evidence type="ECO:0000259" key="18">
    <source>
        <dbReference type="PROSITE" id="PS50857"/>
    </source>
</evidence>
<dbReference type="InterPro" id="IPR008972">
    <property type="entry name" value="Cupredoxin"/>
</dbReference>
<dbReference type="SUPFAM" id="SSF46626">
    <property type="entry name" value="Cytochrome c"/>
    <property type="match status" value="1"/>
</dbReference>
<keyword evidence="9 17" id="KW-1133">Transmembrane helix</keyword>
<accession>A0A1I6CV41</accession>
<evidence type="ECO:0000313" key="21">
    <source>
        <dbReference type="Proteomes" id="UP000199302"/>
    </source>
</evidence>
<reference evidence="20 21" key="1">
    <citation type="submission" date="2016-10" db="EMBL/GenBank/DDBJ databases">
        <authorList>
            <person name="de Groot N.N."/>
        </authorList>
    </citation>
    <scope>NUCLEOTIDE SEQUENCE [LARGE SCALE GENOMIC DNA]</scope>
    <source>
        <strain evidence="21">KMM 9023,NRIC 0796,JCM 17311,KCTC 23692</strain>
    </source>
</reference>
<name>A0A1I6CV41_9RHOB</name>
<keyword evidence="11" id="KW-0186">Copper</keyword>
<comment type="function">
    <text evidence="13">Subunits I and II form the functional core of the enzyme complex. Electrons originating in cytochrome c are transferred via heme a and Cu(A) to the binuclear center formed by heme a3 and Cu(B).</text>
</comment>
<dbReference type="Pfam" id="PF00116">
    <property type="entry name" value="COX2"/>
    <property type="match status" value="1"/>
</dbReference>
<feature type="domain" description="Cytochrome oxidase subunit II copper A binding" evidence="18">
    <location>
        <begin position="92"/>
        <end position="206"/>
    </location>
</feature>
<dbReference type="STRING" id="871652.SAMN04515673_101430"/>
<evidence type="ECO:0000256" key="1">
    <source>
        <dbReference type="ARBA" id="ARBA00004141"/>
    </source>
</evidence>
<comment type="similarity">
    <text evidence="2">Belongs to the cytochrome c oxidase subunit 2 family.</text>
</comment>
<organism evidence="20 21">
    <name type="scientific">Poseidonocella sedimentorum</name>
    <dbReference type="NCBI Taxonomy" id="871652"/>
    <lineage>
        <taxon>Bacteria</taxon>
        <taxon>Pseudomonadati</taxon>
        <taxon>Pseudomonadota</taxon>
        <taxon>Alphaproteobacteria</taxon>
        <taxon>Rhodobacterales</taxon>
        <taxon>Roseobacteraceae</taxon>
        <taxon>Poseidonocella</taxon>
    </lineage>
</organism>
<evidence type="ECO:0000259" key="19">
    <source>
        <dbReference type="PROSITE" id="PS51007"/>
    </source>
</evidence>
<keyword evidence="12 17" id="KW-0472">Membrane</keyword>
<keyword evidence="3" id="KW-0813">Transport</keyword>
<protein>
    <recommendedName>
        <fullName evidence="14">Cytochrome aa3 subunit 2</fullName>
    </recommendedName>
</protein>
<dbReference type="InterPro" id="IPR036909">
    <property type="entry name" value="Cyt_c-like_dom_sf"/>
</dbReference>
<proteinExistence type="inferred from homology"/>
<evidence type="ECO:0000256" key="2">
    <source>
        <dbReference type="ARBA" id="ARBA00007866"/>
    </source>
</evidence>
<evidence type="ECO:0000256" key="16">
    <source>
        <dbReference type="PROSITE-ProRule" id="PRU00433"/>
    </source>
</evidence>
<dbReference type="GO" id="GO:0005507">
    <property type="term" value="F:copper ion binding"/>
    <property type="evidence" value="ECO:0007669"/>
    <property type="project" value="InterPro"/>
</dbReference>
<dbReference type="RefSeq" id="WP_245759528.1">
    <property type="nucleotide sequence ID" value="NZ_FOYI01000001.1"/>
</dbReference>
<evidence type="ECO:0000256" key="7">
    <source>
        <dbReference type="ARBA" id="ARBA00022723"/>
    </source>
</evidence>
<gene>
    <name evidence="20" type="ORF">SAMN04515673_101430</name>
</gene>
<dbReference type="GO" id="GO:0004129">
    <property type="term" value="F:cytochrome-c oxidase activity"/>
    <property type="evidence" value="ECO:0007669"/>
    <property type="project" value="UniProtKB-EC"/>
</dbReference>
<sequence length="308" mass="32910">MDSTLGIFNSQNALTDAGQGAAQTLWLTWIMTAAGIAIFVLVMGFIALAWRARGGGRTWWIVGGGVVFPVVALAALFAASTVVLRGIAGHMDAPHVIEVTGKQFWWDVVYDPEGRALRDSNEIVLPLGEPVEIRLKSADVIHSFWVPSIAGKMDMIPGRVNRLTVTATKAGRFRGQCAEFCGLSHPLMAFEVVVLPPGDYAAFLASLDGEARDAVTPTERRGAEIFQSAGCIACHRVRGLSEARIGPDLSRLGARAALGAGMWEMNTGNLAGWIADVGDMKPGAQMPSYNHLSGPDLRALVAWLESLT</sequence>
<dbReference type="EMBL" id="FOYI01000001">
    <property type="protein sequence ID" value="SFQ97099.1"/>
    <property type="molecule type" value="Genomic_DNA"/>
</dbReference>
<keyword evidence="8" id="KW-0249">Electron transport</keyword>
<dbReference type="PROSITE" id="PS00078">
    <property type="entry name" value="COX2"/>
    <property type="match status" value="1"/>
</dbReference>
<dbReference type="PROSITE" id="PS50857">
    <property type="entry name" value="COX2_CUA"/>
    <property type="match status" value="1"/>
</dbReference>
<dbReference type="PANTHER" id="PTHR22888">
    <property type="entry name" value="CYTOCHROME C OXIDASE, SUBUNIT II"/>
    <property type="match status" value="1"/>
</dbReference>
<evidence type="ECO:0000256" key="4">
    <source>
        <dbReference type="ARBA" id="ARBA00022617"/>
    </source>
</evidence>
<evidence type="ECO:0000256" key="15">
    <source>
        <dbReference type="ARBA" id="ARBA00047816"/>
    </source>
</evidence>
<dbReference type="Pfam" id="PF00034">
    <property type="entry name" value="Cytochrom_C"/>
    <property type="match status" value="1"/>
</dbReference>
<dbReference type="InterPro" id="IPR014222">
    <property type="entry name" value="Cyt_c_oxidase_su2"/>
</dbReference>
<keyword evidence="21" id="KW-1185">Reference proteome</keyword>
<keyword evidence="7 16" id="KW-0479">Metal-binding</keyword>
<dbReference type="SUPFAM" id="SSF49503">
    <property type="entry name" value="Cupredoxins"/>
    <property type="match status" value="1"/>
</dbReference>
<feature type="transmembrane region" description="Helical" evidence="17">
    <location>
        <begin position="60"/>
        <end position="84"/>
    </location>
</feature>
<dbReference type="Gene3D" id="2.60.40.420">
    <property type="entry name" value="Cupredoxins - blue copper proteins"/>
    <property type="match status" value="1"/>
</dbReference>
<feature type="transmembrane region" description="Helical" evidence="17">
    <location>
        <begin position="26"/>
        <end position="48"/>
    </location>
</feature>
<dbReference type="PROSITE" id="PS51007">
    <property type="entry name" value="CYTC"/>
    <property type="match status" value="1"/>
</dbReference>
<evidence type="ECO:0000256" key="8">
    <source>
        <dbReference type="ARBA" id="ARBA00022982"/>
    </source>
</evidence>
<keyword evidence="10 16" id="KW-0408">Iron</keyword>
<dbReference type="AlphaFoldDB" id="A0A1I6CV41"/>
<evidence type="ECO:0000256" key="9">
    <source>
        <dbReference type="ARBA" id="ARBA00022989"/>
    </source>
</evidence>
<dbReference type="InterPro" id="IPR045187">
    <property type="entry name" value="CcO_II"/>
</dbReference>
<dbReference type="PANTHER" id="PTHR22888:SF9">
    <property type="entry name" value="CYTOCHROME C OXIDASE SUBUNIT 2"/>
    <property type="match status" value="1"/>
</dbReference>
<dbReference type="GO" id="GO:0042773">
    <property type="term" value="P:ATP synthesis coupled electron transport"/>
    <property type="evidence" value="ECO:0007669"/>
    <property type="project" value="TreeGrafter"/>
</dbReference>
<comment type="catalytic activity">
    <reaction evidence="15">
        <text>4 Fe(II)-[cytochrome c] + O2 + 8 H(+)(in) = 4 Fe(III)-[cytochrome c] + 2 H2O + 4 H(+)(out)</text>
        <dbReference type="Rhea" id="RHEA:11436"/>
        <dbReference type="Rhea" id="RHEA-COMP:10350"/>
        <dbReference type="Rhea" id="RHEA-COMP:14399"/>
        <dbReference type="ChEBI" id="CHEBI:15377"/>
        <dbReference type="ChEBI" id="CHEBI:15378"/>
        <dbReference type="ChEBI" id="CHEBI:15379"/>
        <dbReference type="ChEBI" id="CHEBI:29033"/>
        <dbReference type="ChEBI" id="CHEBI:29034"/>
        <dbReference type="EC" id="7.1.1.9"/>
    </reaction>
</comment>
<dbReference type="InterPro" id="IPR034236">
    <property type="entry name" value="CuRO_CcO_Caa3_II"/>
</dbReference>
<evidence type="ECO:0000256" key="13">
    <source>
        <dbReference type="ARBA" id="ARBA00024688"/>
    </source>
</evidence>
<evidence type="ECO:0000256" key="12">
    <source>
        <dbReference type="ARBA" id="ARBA00023136"/>
    </source>
</evidence>
<evidence type="ECO:0000256" key="17">
    <source>
        <dbReference type="SAM" id="Phobius"/>
    </source>
</evidence>
<evidence type="ECO:0000256" key="6">
    <source>
        <dbReference type="ARBA" id="ARBA00022692"/>
    </source>
</evidence>
<dbReference type="GO" id="GO:0020037">
    <property type="term" value="F:heme binding"/>
    <property type="evidence" value="ECO:0007669"/>
    <property type="project" value="InterPro"/>
</dbReference>
<feature type="domain" description="Cytochrome c" evidence="19">
    <location>
        <begin position="217"/>
        <end position="308"/>
    </location>
</feature>
<keyword evidence="4 16" id="KW-0349">Heme</keyword>
<keyword evidence="5" id="KW-0679">Respiratory chain</keyword>
<dbReference type="InterPro" id="IPR009056">
    <property type="entry name" value="Cyt_c-like_dom"/>
</dbReference>
<comment type="subcellular location">
    <subcellularLocation>
        <location evidence="1">Membrane</location>
        <topology evidence="1">Multi-pass membrane protein</topology>
    </subcellularLocation>
</comment>
<dbReference type="CDD" id="cd04213">
    <property type="entry name" value="CuRO_CcO_Caa3_II"/>
    <property type="match status" value="1"/>
</dbReference>
<evidence type="ECO:0000256" key="14">
    <source>
        <dbReference type="ARBA" id="ARBA00031399"/>
    </source>
</evidence>